<dbReference type="Proteomes" id="UP000030745">
    <property type="component" value="Unassembled WGS sequence"/>
</dbReference>
<sequence>MMLTMSGSSGAFAYDRAKLYADYASDKTTASTTYPTVTKPTRRSSSGSSAETAASTSPPPPYKPAFAFDLQAMLVQVTVSVEPPVPKPTRPTAFPTTKPHRVYGDYVDAAYNRPRTMLGSYNHLLHNAHSKSVGDITKQQGPTKRRISRTGTVDSNTSSVGTATSSSSDDNIKLPKYRPAFRYNLSVIVNDLRKSVEQPTARRPHSSHSRV</sequence>
<dbReference type="AlphaFoldDB" id="A0A067CH62"/>
<dbReference type="OrthoDB" id="10424904at2759"/>
<evidence type="ECO:0000313" key="2">
    <source>
        <dbReference type="EMBL" id="KDO28525.1"/>
    </source>
</evidence>
<accession>A0A067CH62</accession>
<evidence type="ECO:0000256" key="1">
    <source>
        <dbReference type="SAM" id="MobiDB-lite"/>
    </source>
</evidence>
<name>A0A067CH62_SAPPC</name>
<proteinExistence type="predicted"/>
<protein>
    <submittedName>
        <fullName evidence="2">Uncharacterized protein</fullName>
    </submittedName>
</protein>
<feature type="compositionally biased region" description="Low complexity" evidence="1">
    <location>
        <begin position="43"/>
        <end position="56"/>
    </location>
</feature>
<evidence type="ECO:0000313" key="3">
    <source>
        <dbReference type="Proteomes" id="UP000030745"/>
    </source>
</evidence>
<gene>
    <name evidence="2" type="ORF">SPRG_06383</name>
</gene>
<dbReference type="GeneID" id="24128732"/>
<feature type="compositionally biased region" description="Low complexity" evidence="1">
    <location>
        <begin position="155"/>
        <end position="168"/>
    </location>
</feature>
<reference evidence="2 3" key="1">
    <citation type="journal article" date="2013" name="PLoS Genet.">
        <title>Distinctive expansion of potential virulence genes in the genome of the oomycete fish pathogen Saprolegnia parasitica.</title>
        <authorList>
            <person name="Jiang R.H."/>
            <person name="de Bruijn I."/>
            <person name="Haas B.J."/>
            <person name="Belmonte R."/>
            <person name="Lobach L."/>
            <person name="Christie J."/>
            <person name="van den Ackerveken G."/>
            <person name="Bottin A."/>
            <person name="Bulone V."/>
            <person name="Diaz-Moreno S.M."/>
            <person name="Dumas B."/>
            <person name="Fan L."/>
            <person name="Gaulin E."/>
            <person name="Govers F."/>
            <person name="Grenville-Briggs L.J."/>
            <person name="Horner N.R."/>
            <person name="Levin J.Z."/>
            <person name="Mammella M."/>
            <person name="Meijer H.J."/>
            <person name="Morris P."/>
            <person name="Nusbaum C."/>
            <person name="Oome S."/>
            <person name="Phillips A.J."/>
            <person name="van Rooyen D."/>
            <person name="Rzeszutek E."/>
            <person name="Saraiva M."/>
            <person name="Secombes C.J."/>
            <person name="Seidl M.F."/>
            <person name="Snel B."/>
            <person name="Stassen J.H."/>
            <person name="Sykes S."/>
            <person name="Tripathy S."/>
            <person name="van den Berg H."/>
            <person name="Vega-Arreguin J.C."/>
            <person name="Wawra S."/>
            <person name="Young S.K."/>
            <person name="Zeng Q."/>
            <person name="Dieguez-Uribeondo J."/>
            <person name="Russ C."/>
            <person name="Tyler B.M."/>
            <person name="van West P."/>
        </authorList>
    </citation>
    <scope>NUCLEOTIDE SEQUENCE [LARGE SCALE GENOMIC DNA]</scope>
    <source>
        <strain evidence="2 3">CBS 223.65</strain>
    </source>
</reference>
<keyword evidence="3" id="KW-1185">Reference proteome</keyword>
<dbReference type="RefSeq" id="XP_012200591.1">
    <property type="nucleotide sequence ID" value="XM_012345201.1"/>
</dbReference>
<feature type="region of interest" description="Disordered" evidence="1">
    <location>
        <begin position="132"/>
        <end position="174"/>
    </location>
</feature>
<organism evidence="2 3">
    <name type="scientific">Saprolegnia parasitica (strain CBS 223.65)</name>
    <dbReference type="NCBI Taxonomy" id="695850"/>
    <lineage>
        <taxon>Eukaryota</taxon>
        <taxon>Sar</taxon>
        <taxon>Stramenopiles</taxon>
        <taxon>Oomycota</taxon>
        <taxon>Saprolegniomycetes</taxon>
        <taxon>Saprolegniales</taxon>
        <taxon>Saprolegniaceae</taxon>
        <taxon>Saprolegnia</taxon>
    </lineage>
</organism>
<feature type="region of interest" description="Disordered" evidence="1">
    <location>
        <begin position="29"/>
        <end position="62"/>
    </location>
</feature>
<dbReference type="VEuPathDB" id="FungiDB:SPRG_06383"/>
<dbReference type="KEGG" id="spar:SPRG_06383"/>
<dbReference type="EMBL" id="KK583210">
    <property type="protein sequence ID" value="KDO28525.1"/>
    <property type="molecule type" value="Genomic_DNA"/>
</dbReference>